<dbReference type="Proteomes" id="UP000293547">
    <property type="component" value="Unassembled WGS sequence"/>
</dbReference>
<accession>A0ACB6F696</accession>
<name>A0ACB6F696_9PLEO</name>
<organism evidence="1 2">
    <name type="scientific">Alternaria gaisen</name>
    <dbReference type="NCBI Taxonomy" id="167740"/>
    <lineage>
        <taxon>Eukaryota</taxon>
        <taxon>Fungi</taxon>
        <taxon>Dikarya</taxon>
        <taxon>Ascomycota</taxon>
        <taxon>Pezizomycotina</taxon>
        <taxon>Dothideomycetes</taxon>
        <taxon>Pleosporomycetidae</taxon>
        <taxon>Pleosporales</taxon>
        <taxon>Pleosporineae</taxon>
        <taxon>Pleosporaceae</taxon>
        <taxon>Alternaria</taxon>
        <taxon>Alternaria sect. Alternaria</taxon>
    </lineage>
</organism>
<gene>
    <name evidence="1" type="ORF">AG0111_0g11891</name>
</gene>
<dbReference type="EMBL" id="PDWZ02000015">
    <property type="protein sequence ID" value="KAB2099818.1"/>
    <property type="molecule type" value="Genomic_DNA"/>
</dbReference>
<evidence type="ECO:0000313" key="1">
    <source>
        <dbReference type="EMBL" id="KAB2099818.1"/>
    </source>
</evidence>
<reference evidence="1 2" key="1">
    <citation type="journal article" date="2019" name="bioRxiv">
        <title>Genomics, evolutionary history and diagnostics of the Alternaria alternata species group including apple and Asian pear pathotypes.</title>
        <authorList>
            <person name="Armitage A.D."/>
            <person name="Cockerton H.M."/>
            <person name="Sreenivasaprasad S."/>
            <person name="Woodhall J.W."/>
            <person name="Lane C.R."/>
            <person name="Harrison R.J."/>
            <person name="Clarkson J.P."/>
        </authorList>
    </citation>
    <scope>NUCLEOTIDE SEQUENCE [LARGE SCALE GENOMIC DNA]</scope>
    <source>
        <strain evidence="1 2">FERA 650</strain>
    </source>
</reference>
<evidence type="ECO:0000313" key="2">
    <source>
        <dbReference type="Proteomes" id="UP000293547"/>
    </source>
</evidence>
<proteinExistence type="predicted"/>
<protein>
    <submittedName>
        <fullName evidence="1">Uncharacterized protein</fullName>
    </submittedName>
</protein>
<sequence length="170" mass="19125">MKLSLKSPPRDGVQAARGMLQKSNHIRNAKSRGKEARQAIIALQSELRELEALEDDQAPIKDTLDAQTAEIESLRLTVSDEKKRVAWATQTSHRLAAQVEKLEQELLDAGQEARRRLADAGVEIARLKQELKEGRTRCSANGDAKQELEELKQKLREMCAFAKVQNDQIE</sequence>
<comment type="caution">
    <text evidence="1">The sequence shown here is derived from an EMBL/GenBank/DDBJ whole genome shotgun (WGS) entry which is preliminary data.</text>
</comment>
<keyword evidence="2" id="KW-1185">Reference proteome</keyword>